<dbReference type="Gene3D" id="2.40.110.10">
    <property type="entry name" value="Butyryl-CoA Dehydrogenase, subunit A, domain 2"/>
    <property type="match status" value="1"/>
</dbReference>
<dbReference type="Proteomes" id="UP000000270">
    <property type="component" value="Chromosome"/>
</dbReference>
<reference evidence="2 3" key="3">
    <citation type="journal article" date="2008" name="BMC Genomics">
        <title>The genome of the versatile nitrogen fixer Azorhizobium caulinodans ORS571.</title>
        <authorList>
            <person name="Lee KB."/>
            <person name="Backer P.D."/>
            <person name="Aono T."/>
            <person name="Liu CT."/>
            <person name="Suzuki S."/>
            <person name="Suzuki T."/>
            <person name="Kaneko T."/>
            <person name="Yamada M."/>
            <person name="Tabata S."/>
            <person name="Kupfer D.M."/>
            <person name="Najar F.Z."/>
            <person name="Wiley G.B."/>
            <person name="Roe B."/>
            <person name="Binnewies T.T."/>
            <person name="Ussery D.W."/>
            <person name="D'Haeze W."/>
            <person name="Herder J.D."/>
            <person name="Gevers D."/>
            <person name="Vereecke D."/>
            <person name="Holsters M."/>
            <person name="Oyaizu H."/>
        </authorList>
    </citation>
    <scope>NUCLEOTIDE SEQUENCE [LARGE SCALE GENOMIC DNA]</scope>
    <source>
        <strain evidence="3">ATCC 43989 / DSM 5975 / JCM 20966 / LMG 6465 / NBRC 14845 / NCIMB 13405 / ORS 571</strain>
    </source>
</reference>
<evidence type="ECO:0000259" key="1">
    <source>
        <dbReference type="Pfam" id="PF02771"/>
    </source>
</evidence>
<reference evidence="2 3" key="5">
    <citation type="journal article" date="2010" name="Appl. Environ. Microbiol.">
        <title>phrR-like gene praR of Azorhizobium caulinodans ORS571 is essential for symbiosis with Sesbania rostrata and is involved in expression of reb genes.</title>
        <authorList>
            <person name="Akiba N."/>
            <person name="Aono T."/>
            <person name="Toyazaki H."/>
            <person name="Sato S."/>
            <person name="Oyaizu H."/>
        </authorList>
    </citation>
    <scope>NUCLEOTIDE SEQUENCE [LARGE SCALE GENOMIC DNA]</scope>
    <source>
        <strain evidence="3">ATCC 43989 / DSM 5975 / JCM 20966 / LMG 6465 / NBRC 14845 / NCIMB 13405 / ORS 571</strain>
    </source>
</reference>
<dbReference type="STRING" id="438753.AZC_2275"/>
<dbReference type="GO" id="GO:0003995">
    <property type="term" value="F:acyl-CoA dehydrogenase activity"/>
    <property type="evidence" value="ECO:0007669"/>
    <property type="project" value="TreeGrafter"/>
</dbReference>
<reference evidence="2 3" key="6">
    <citation type="journal article" date="2011" name="Appl. Environ. Microbiol.">
        <title>Involvement of the azorhizobial chromosome partition gene (parA) in the onset of bacteroid differentiation during Sesbania rostrata stem nodule development.</title>
        <authorList>
            <person name="Liu CT."/>
            <person name="Lee KB."/>
            <person name="Wang YS."/>
            <person name="Peng MH."/>
            <person name="Lee KT."/>
            <person name="Suzuki S."/>
            <person name="Suzuki T."/>
            <person name="Oyaizu H."/>
        </authorList>
    </citation>
    <scope>NUCLEOTIDE SEQUENCE [LARGE SCALE GENOMIC DNA]</scope>
    <source>
        <strain evidence="3">ATCC 43989 / DSM 5975 / JCM 20966 / LMG 6465 / NBRC 14845 / NCIMB 13405 / ORS 571</strain>
    </source>
</reference>
<accession>A8I5G1</accession>
<reference evidence="3" key="2">
    <citation type="submission" date="2007-04" db="EMBL/GenBank/DDBJ databases">
        <title>Complete genome sequence of the nitrogen-fixing bacterium Azorhizobium caulinodans ORS571.</title>
        <authorList>
            <person name="Lee K.B."/>
            <person name="Backer P.D."/>
            <person name="Aono T."/>
            <person name="Liu C.T."/>
            <person name="Suzuki S."/>
            <person name="Suzuki T."/>
            <person name="Kaneko T."/>
            <person name="Yamada M."/>
            <person name="Tabata S."/>
            <person name="Kupfer D.M."/>
            <person name="Najar F.Z."/>
            <person name="Wiley G.B."/>
            <person name="Roe B."/>
            <person name="Binnewies T."/>
            <person name="Ussery D."/>
            <person name="Vereecke D."/>
            <person name="Gevers D."/>
            <person name="Holsters M."/>
            <person name="Oyaizu H."/>
        </authorList>
    </citation>
    <scope>NUCLEOTIDE SEQUENCE [LARGE SCALE GENOMIC DNA]</scope>
    <source>
        <strain evidence="3">ATCC 43989 / DSM 5975 / JCM 20966 / LMG 6465 / NBRC 14845 / NCIMB 13405 / ORS 571</strain>
    </source>
</reference>
<dbReference type="KEGG" id="azc:AZC_2275"/>
<dbReference type="AlphaFoldDB" id="A8I5G1"/>
<evidence type="ECO:0000313" key="2">
    <source>
        <dbReference type="EMBL" id="BAF88273.1"/>
    </source>
</evidence>
<dbReference type="HOGENOM" id="CLU_063432_0_0_5"/>
<dbReference type="InterPro" id="IPR046373">
    <property type="entry name" value="Acyl-CoA_Oxase/DH_mid-dom_sf"/>
</dbReference>
<dbReference type="EMBL" id="AP009384">
    <property type="protein sequence ID" value="BAF88273.1"/>
    <property type="molecule type" value="Genomic_DNA"/>
</dbReference>
<organism evidence="2 3">
    <name type="scientific">Azorhizobium caulinodans (strain ATCC 43989 / DSM 5975 / JCM 20966 / LMG 6465 / NBRC 14845 / NCIMB 13405 / ORS 571)</name>
    <dbReference type="NCBI Taxonomy" id="438753"/>
    <lineage>
        <taxon>Bacteria</taxon>
        <taxon>Pseudomonadati</taxon>
        <taxon>Pseudomonadota</taxon>
        <taxon>Alphaproteobacteria</taxon>
        <taxon>Hyphomicrobiales</taxon>
        <taxon>Xanthobacteraceae</taxon>
        <taxon>Azorhizobium</taxon>
    </lineage>
</organism>
<keyword evidence="3" id="KW-1185">Reference proteome</keyword>
<gene>
    <name evidence="2" type="ordered locus">AZC_2275</name>
</gene>
<reference evidence="2 3" key="1">
    <citation type="journal article" date="2007" name="Appl. Environ. Microbiol.">
        <title>Rhizobial factors required for stem nodule maturation and maintenance in Sesbania rostrata-Azorhizobium caulinodans ORS571 symbiosis.</title>
        <authorList>
            <person name="Suzuki S."/>
            <person name="Aono T."/>
            <person name="Lee KB."/>
            <person name="Suzuki T."/>
            <person name="Liu CT."/>
            <person name="Miwa H."/>
            <person name="Wakao S."/>
            <person name="Iki T."/>
            <person name="Oyaizu H."/>
        </authorList>
    </citation>
    <scope>NUCLEOTIDE SEQUENCE [LARGE SCALE GENOMIC DNA]</scope>
    <source>
        <strain evidence="3">ATCC 43989 / DSM 5975 / JCM 20966 / LMG 6465 / NBRC 14845 / NCIMB 13405 / ORS 571</strain>
    </source>
</reference>
<dbReference type="PANTHER" id="PTHR43884">
    <property type="entry name" value="ACYL-COA DEHYDROGENASE"/>
    <property type="match status" value="1"/>
</dbReference>
<dbReference type="InterPro" id="IPR009100">
    <property type="entry name" value="AcylCoA_DH/oxidase_NM_dom_sf"/>
</dbReference>
<proteinExistence type="predicted"/>
<dbReference type="Gene3D" id="1.10.540.10">
    <property type="entry name" value="Acyl-CoA dehydrogenase/oxidase, N-terminal domain"/>
    <property type="match status" value="1"/>
</dbReference>
<dbReference type="eggNOG" id="COG1960">
    <property type="taxonomic scope" value="Bacteria"/>
</dbReference>
<feature type="domain" description="Acyl-CoA dehydrogenase/oxidase N-terminal" evidence="1">
    <location>
        <begin position="14"/>
        <end position="102"/>
    </location>
</feature>
<reference evidence="2 3" key="4">
    <citation type="journal article" date="2009" name="Appl. Environ. Microbiol.">
        <title>Comparative genome-wide transcriptional profiling of Azorhizobium caulinodans ORS571 grown under free-living and symbiotic conditions.</title>
        <authorList>
            <person name="Tsukada S."/>
            <person name="Aono T."/>
            <person name="Akiba N."/>
            <person name="Lee KB."/>
            <person name="Liu CT."/>
            <person name="Toyazaki H."/>
            <person name="Oyaizu H."/>
        </authorList>
    </citation>
    <scope>NUCLEOTIDE SEQUENCE [LARGE SCALE GENOMIC DNA]</scope>
    <source>
        <strain evidence="3">ATCC 43989 / DSM 5975 / JCM 20966 / LMG 6465 / NBRC 14845 / NCIMB 13405 / ORS 571</strain>
    </source>
</reference>
<dbReference type="InterPro" id="IPR013786">
    <property type="entry name" value="AcylCoA_DH/ox_N"/>
</dbReference>
<dbReference type="SUPFAM" id="SSF56645">
    <property type="entry name" value="Acyl-CoA dehydrogenase NM domain-like"/>
    <property type="match status" value="1"/>
</dbReference>
<dbReference type="GO" id="GO:0050660">
    <property type="term" value="F:flavin adenine dinucleotide binding"/>
    <property type="evidence" value="ECO:0007669"/>
    <property type="project" value="InterPro"/>
</dbReference>
<dbReference type="PANTHER" id="PTHR43884:SF12">
    <property type="entry name" value="ISOVALERYL-COA DEHYDROGENASE, MITOCHONDRIAL-RELATED"/>
    <property type="match status" value="1"/>
</dbReference>
<dbReference type="Pfam" id="PF02771">
    <property type="entry name" value="Acyl-CoA_dh_N"/>
    <property type="match status" value="1"/>
</dbReference>
<dbReference type="InterPro" id="IPR037069">
    <property type="entry name" value="AcylCoA_DH/ox_N_sf"/>
</dbReference>
<name>A8I5G1_AZOC5</name>
<protein>
    <submittedName>
        <fullName evidence="2">Acyl-CoA dehydrogenase</fullName>
    </submittedName>
</protein>
<evidence type="ECO:0000313" key="3">
    <source>
        <dbReference type="Proteomes" id="UP000000270"/>
    </source>
</evidence>
<sequence>MADPRCDGWLTEAADALDTGATLCEDLLPRLAAAGLPAVGVPQARGGAGGTVIDALEALSEVASHSLAAAFVLWGHRTYIEYLLQSPNLALADALLPDLLTGTQAGATGLSNAMKHLAGMEPLQVTAVTDGTALKVNGALPWVTNLRPQGFHVAAAVDGPDGVPFVASFAGTDGGVSRSDDLELIGLRGTNTAAITLADVRLPAGRIIAVNAREWLPRVRPAFAGLQCGMSIGLARRALAEARDAGGAGRGILAQPLSETTQRLEAAQSALFAGLRSRAFEADVAPLFEIRIALAEVVAEAVALELQALGGKAYLAGPGRGFARRSREAAFIPVITPSLVQLKTALAKRREQAA</sequence>